<evidence type="ECO:0000313" key="11">
    <source>
        <dbReference type="Proteomes" id="UP000038010"/>
    </source>
</evidence>
<evidence type="ECO:0000256" key="2">
    <source>
        <dbReference type="ARBA" id="ARBA00010897"/>
    </source>
</evidence>
<dbReference type="GO" id="GO:0034355">
    <property type="term" value="P:NAD+ biosynthetic process via the salvage pathway"/>
    <property type="evidence" value="ECO:0007669"/>
    <property type="project" value="TreeGrafter"/>
</dbReference>
<dbReference type="RefSeq" id="XP_018006024.1">
    <property type="nucleotide sequence ID" value="XM_018145348.1"/>
</dbReference>
<evidence type="ECO:0000256" key="7">
    <source>
        <dbReference type="ARBA" id="ARBA00048668"/>
    </source>
</evidence>
<dbReference type="SUPFAM" id="SSF51690">
    <property type="entry name" value="Nicotinate/Quinolinate PRTase C-terminal domain-like"/>
    <property type="match status" value="1"/>
</dbReference>
<gene>
    <name evidence="10" type="ORF">AB675_515</name>
</gene>
<dbReference type="AlphaFoldDB" id="A0A0N0NSB5"/>
<evidence type="ECO:0000259" key="8">
    <source>
        <dbReference type="Pfam" id="PF04095"/>
    </source>
</evidence>
<evidence type="ECO:0000256" key="4">
    <source>
        <dbReference type="ARBA" id="ARBA00022553"/>
    </source>
</evidence>
<keyword evidence="4" id="KW-0597">Phosphoprotein</keyword>
<evidence type="ECO:0000256" key="3">
    <source>
        <dbReference type="ARBA" id="ARBA00013236"/>
    </source>
</evidence>
<dbReference type="SUPFAM" id="SSF54675">
    <property type="entry name" value="Nicotinate/Quinolinate PRTase N-terminal domain-like"/>
    <property type="match status" value="1"/>
</dbReference>
<comment type="caution">
    <text evidence="10">The sequence shown here is derived from an EMBL/GenBank/DDBJ whole genome shotgun (WGS) entry which is preliminary data.</text>
</comment>
<evidence type="ECO:0000256" key="5">
    <source>
        <dbReference type="ARBA" id="ARBA00022598"/>
    </source>
</evidence>
<dbReference type="OrthoDB" id="193380at2759"/>
<evidence type="ECO:0000259" key="9">
    <source>
        <dbReference type="Pfam" id="PF17767"/>
    </source>
</evidence>
<feature type="domain" description="Nicotinate phosphoribosyltransferase N-terminal" evidence="9">
    <location>
        <begin position="18"/>
        <end position="145"/>
    </location>
</feature>
<comment type="catalytic activity">
    <reaction evidence="7">
        <text>5-phospho-alpha-D-ribose 1-diphosphate + nicotinate + ATP + H2O = nicotinate beta-D-ribonucleotide + ADP + phosphate + diphosphate</text>
        <dbReference type="Rhea" id="RHEA:36163"/>
        <dbReference type="ChEBI" id="CHEBI:15377"/>
        <dbReference type="ChEBI" id="CHEBI:30616"/>
        <dbReference type="ChEBI" id="CHEBI:32544"/>
        <dbReference type="ChEBI" id="CHEBI:33019"/>
        <dbReference type="ChEBI" id="CHEBI:43474"/>
        <dbReference type="ChEBI" id="CHEBI:57502"/>
        <dbReference type="ChEBI" id="CHEBI:58017"/>
        <dbReference type="ChEBI" id="CHEBI:456216"/>
        <dbReference type="EC" id="6.3.4.21"/>
    </reaction>
</comment>
<name>A0A0N0NSB5_9EURO</name>
<dbReference type="EC" id="6.3.4.21" evidence="3"/>
<evidence type="ECO:0000313" key="10">
    <source>
        <dbReference type="EMBL" id="KPI46061.1"/>
    </source>
</evidence>
<dbReference type="GO" id="GO:0016757">
    <property type="term" value="F:glycosyltransferase activity"/>
    <property type="evidence" value="ECO:0007669"/>
    <property type="project" value="UniProtKB-KW"/>
</dbReference>
<dbReference type="STRING" id="1664694.A0A0N0NSB5"/>
<dbReference type="PANTHER" id="PTHR11098">
    <property type="entry name" value="NICOTINATE PHOSPHORIBOSYLTRANSFERASE"/>
    <property type="match status" value="1"/>
</dbReference>
<dbReference type="GO" id="GO:0004516">
    <property type="term" value="F:nicotinate phosphoribosyltransferase activity"/>
    <property type="evidence" value="ECO:0007669"/>
    <property type="project" value="UniProtKB-EC"/>
</dbReference>
<protein>
    <recommendedName>
        <fullName evidence="3">nicotinate phosphoribosyltransferase</fullName>
        <ecNumber evidence="3">6.3.4.21</ecNumber>
    </recommendedName>
</protein>
<reference evidence="10 11" key="1">
    <citation type="submission" date="2015-06" db="EMBL/GenBank/DDBJ databases">
        <title>Draft genome of the ant-associated black yeast Phialophora attae CBS 131958.</title>
        <authorList>
            <person name="Moreno L.F."/>
            <person name="Stielow B.J."/>
            <person name="de Hoog S."/>
            <person name="Vicente V.A."/>
            <person name="Weiss V.A."/>
            <person name="de Vries M."/>
            <person name="Cruz L.M."/>
            <person name="Souza E.M."/>
        </authorList>
    </citation>
    <scope>NUCLEOTIDE SEQUENCE [LARGE SCALE GENOMIC DNA]</scope>
    <source>
        <strain evidence="10 11">CBS 131958</strain>
    </source>
</reference>
<evidence type="ECO:0000256" key="6">
    <source>
        <dbReference type="ARBA" id="ARBA00022642"/>
    </source>
</evidence>
<keyword evidence="6" id="KW-0662">Pyridine nucleotide biosynthesis</keyword>
<comment type="similarity">
    <text evidence="2">Belongs to the NAPRTase family.</text>
</comment>
<dbReference type="UniPathway" id="UPA00253">
    <property type="reaction ID" value="UER00457"/>
</dbReference>
<dbReference type="Pfam" id="PF04095">
    <property type="entry name" value="NAPRTase"/>
    <property type="match status" value="1"/>
</dbReference>
<accession>A0A0N0NSB5</accession>
<dbReference type="PANTHER" id="PTHR11098:SF1">
    <property type="entry name" value="NICOTINATE PHOSPHORIBOSYLTRANSFERASE"/>
    <property type="match status" value="1"/>
</dbReference>
<dbReference type="InterPro" id="IPR040727">
    <property type="entry name" value="NAPRTase_N"/>
</dbReference>
<sequence>MASPPSNGSHPEGVFSFLDTDLYKLTMQCAVLKFFPSIEVAYAFTNRTPSMRLNRAAFAWLETQIAKLADITLSYRELGFLRKHCPYFGDEYLGFLQNFRLRPREQVRLRFEGVDEEGYGDLGIEVAGLWVETILYEIPLLALTSEAFFRFVDTDWGYEGQEEKAYEKGVKLLKGGCSFSDFGTRRRRDFETQRRVVRGLVRASKDVSGPGTGTLSGTSNVYMAMESGINPIGTVAHEWYMGIAAITDNYETANEQGLRFWMQCFGKGVLGVALTDTFGTPNFFKAFKKPIQARRRSSAAYDAAKEAVQQPSFAEVYTGIRQDSGDPKEYVKLAAEFYEAHGFPKRTIVFSDSLNVDLCFEYKKVAEQHGFVPSFGVGTFFTNDYTHKSSPETKSKPLNIVIKLSKAGGQPAVKISDNAGKNTGDASAVKRVKDQLGYTEGGWEGVEENSRW</sequence>
<dbReference type="Pfam" id="PF17767">
    <property type="entry name" value="NAPRTase_N"/>
    <property type="match status" value="1"/>
</dbReference>
<keyword evidence="11" id="KW-1185">Reference proteome</keyword>
<dbReference type="Gene3D" id="3.20.140.10">
    <property type="entry name" value="nicotinate phosphoribosyltransferase"/>
    <property type="match status" value="1"/>
</dbReference>
<dbReference type="InterPro" id="IPR036068">
    <property type="entry name" value="Nicotinate_pribotase-like_C"/>
</dbReference>
<proteinExistence type="inferred from homology"/>
<dbReference type="Proteomes" id="UP000038010">
    <property type="component" value="Unassembled WGS sequence"/>
</dbReference>
<comment type="pathway">
    <text evidence="1">Cofactor biosynthesis; NAD(+) biosynthesis; nicotinate D-ribonucleotide from nicotinate: step 1/1.</text>
</comment>
<organism evidence="10 11">
    <name type="scientific">Cyphellophora attinorum</name>
    <dbReference type="NCBI Taxonomy" id="1664694"/>
    <lineage>
        <taxon>Eukaryota</taxon>
        <taxon>Fungi</taxon>
        <taxon>Dikarya</taxon>
        <taxon>Ascomycota</taxon>
        <taxon>Pezizomycotina</taxon>
        <taxon>Eurotiomycetes</taxon>
        <taxon>Chaetothyriomycetidae</taxon>
        <taxon>Chaetothyriales</taxon>
        <taxon>Cyphellophoraceae</taxon>
        <taxon>Cyphellophora</taxon>
    </lineage>
</organism>
<evidence type="ECO:0000256" key="1">
    <source>
        <dbReference type="ARBA" id="ARBA00004952"/>
    </source>
</evidence>
<keyword evidence="10" id="KW-0328">Glycosyltransferase</keyword>
<dbReference type="InterPro" id="IPR041525">
    <property type="entry name" value="N/Namide_PRibTrfase"/>
</dbReference>
<dbReference type="PIRSF" id="PIRSF000484">
    <property type="entry name" value="NAPRT"/>
    <property type="match status" value="1"/>
</dbReference>
<dbReference type="VEuPathDB" id="FungiDB:AB675_515"/>
<feature type="domain" description="Nicotinate/nicotinamide phosphoribosyltransferase" evidence="8">
    <location>
        <begin position="177"/>
        <end position="439"/>
    </location>
</feature>
<dbReference type="EMBL" id="LFJN01000001">
    <property type="protein sequence ID" value="KPI46061.1"/>
    <property type="molecule type" value="Genomic_DNA"/>
</dbReference>
<dbReference type="GeneID" id="28737218"/>
<dbReference type="InterPro" id="IPR007229">
    <property type="entry name" value="Nic_PRibTrfase-Fam"/>
</dbReference>
<keyword evidence="10" id="KW-0808">Transferase</keyword>
<keyword evidence="5" id="KW-0436">Ligase</keyword>
<dbReference type="GO" id="GO:0005829">
    <property type="term" value="C:cytosol"/>
    <property type="evidence" value="ECO:0007669"/>
    <property type="project" value="TreeGrafter"/>
</dbReference>